<evidence type="ECO:0000256" key="5">
    <source>
        <dbReference type="ARBA" id="ARBA00022691"/>
    </source>
</evidence>
<dbReference type="Proteomes" id="UP000777784">
    <property type="component" value="Unassembled WGS sequence"/>
</dbReference>
<dbReference type="GO" id="GO:0032259">
    <property type="term" value="P:methylation"/>
    <property type="evidence" value="ECO:0007669"/>
    <property type="project" value="UniProtKB-KW"/>
</dbReference>
<dbReference type="GO" id="GO:0003723">
    <property type="term" value="F:RNA binding"/>
    <property type="evidence" value="ECO:0007669"/>
    <property type="project" value="InterPro"/>
</dbReference>
<evidence type="ECO:0000256" key="4">
    <source>
        <dbReference type="ARBA" id="ARBA00022679"/>
    </source>
</evidence>
<organism evidence="9 10">
    <name type="scientific">Eiseniibacteriota bacterium</name>
    <dbReference type="NCBI Taxonomy" id="2212470"/>
    <lineage>
        <taxon>Bacteria</taxon>
        <taxon>Candidatus Eiseniibacteriota</taxon>
    </lineage>
</organism>
<dbReference type="InterPro" id="IPR029063">
    <property type="entry name" value="SAM-dependent_MTases_sf"/>
</dbReference>
<protein>
    <submittedName>
        <fullName evidence="9">Class I SAM-dependent rRNA methyltransferase</fullName>
    </submittedName>
</protein>
<dbReference type="SUPFAM" id="SSF53335">
    <property type="entry name" value="S-adenosyl-L-methionine-dependent methyltransferases"/>
    <property type="match status" value="1"/>
</dbReference>
<gene>
    <name evidence="9" type="ORF">KJ970_05125</name>
</gene>
<dbReference type="Gene3D" id="3.30.750.80">
    <property type="entry name" value="RNA methyltransferase domain (HRMD) like"/>
    <property type="match status" value="1"/>
</dbReference>
<comment type="subcellular location">
    <subcellularLocation>
        <location evidence="1">Cytoplasm</location>
    </subcellularLocation>
</comment>
<dbReference type="GO" id="GO:0005737">
    <property type="term" value="C:cytoplasm"/>
    <property type="evidence" value="ECO:0007669"/>
    <property type="project" value="UniProtKB-SubCell"/>
</dbReference>
<dbReference type="EMBL" id="JAHJDP010000028">
    <property type="protein sequence ID" value="MBU2690291.1"/>
    <property type="molecule type" value="Genomic_DNA"/>
</dbReference>
<evidence type="ECO:0000259" key="8">
    <source>
        <dbReference type="Pfam" id="PF17785"/>
    </source>
</evidence>
<dbReference type="SUPFAM" id="SSF88697">
    <property type="entry name" value="PUA domain-like"/>
    <property type="match status" value="1"/>
</dbReference>
<evidence type="ECO:0000313" key="9">
    <source>
        <dbReference type="EMBL" id="MBU2690291.1"/>
    </source>
</evidence>
<proteinExistence type="inferred from homology"/>
<dbReference type="AlphaFoldDB" id="A0A948RTJ5"/>
<keyword evidence="4" id="KW-0808">Transferase</keyword>
<evidence type="ECO:0000313" key="10">
    <source>
        <dbReference type="Proteomes" id="UP000777784"/>
    </source>
</evidence>
<evidence type="ECO:0000256" key="1">
    <source>
        <dbReference type="ARBA" id="ARBA00004496"/>
    </source>
</evidence>
<dbReference type="InterPro" id="IPR036974">
    <property type="entry name" value="PUA_sf"/>
</dbReference>
<dbReference type="InterPro" id="IPR015947">
    <property type="entry name" value="PUA-like_sf"/>
</dbReference>
<dbReference type="InterPro" id="IPR019614">
    <property type="entry name" value="SAM-dep_methyl-trfase"/>
</dbReference>
<accession>A0A948RTJ5</accession>
<dbReference type="Gene3D" id="3.40.50.150">
    <property type="entry name" value="Vaccinia Virus protein VP39"/>
    <property type="match status" value="1"/>
</dbReference>
<comment type="caution">
    <text evidence="9">The sequence shown here is derived from an EMBL/GenBank/DDBJ whole genome shotgun (WGS) entry which is preliminary data.</text>
</comment>
<keyword evidence="3 9" id="KW-0489">Methyltransferase</keyword>
<dbReference type="Gene3D" id="2.30.130.10">
    <property type="entry name" value="PUA domain"/>
    <property type="match status" value="1"/>
</dbReference>
<evidence type="ECO:0000256" key="6">
    <source>
        <dbReference type="ARBA" id="ARBA00038091"/>
    </source>
</evidence>
<evidence type="ECO:0000256" key="3">
    <source>
        <dbReference type="ARBA" id="ARBA00022603"/>
    </source>
</evidence>
<comment type="similarity">
    <text evidence="6">Belongs to the methyltransferase superfamily. RlmI family.</text>
</comment>
<keyword evidence="2" id="KW-0963">Cytoplasm</keyword>
<evidence type="ECO:0000256" key="2">
    <source>
        <dbReference type="ARBA" id="ARBA00022490"/>
    </source>
</evidence>
<sequence>MADLVPRTYRLFLKPGRDRSVTFRHPWLFSGAIASVEALEGAEPGDLGEIWSSDGKYMAVATVNPESQIIGRILRWTEGEIDDRWVRRGLESAYRYRREILNKDVQAYRWIHGEGDRFPGLIVDQYHDFIVVQPLSLLWYRILDQLAERLLDISGARGVLLRTENAVRDSQIPGETRTVAGEDPPDRLEIREGPARLLVDLKGGQKTGLYLDQRLNRISIGRLAAGRNVLVPFAYTGGFGLHAALCGARRVTLVDSSGPALELARENWAINGIKNTGLDIVKADAWDYLRGVKSPYGLIILDPPSLAKAARHVDKASRGYKDINMQAMKLLDRGGWLATFSCSQHITTDLFQKIVFGASRDAGVPMQWVERLGAGPDHPVSLDHPQGEYLKGMLLRGMDLGETPGEVDSTS</sequence>
<evidence type="ECO:0000259" key="7">
    <source>
        <dbReference type="Pfam" id="PF10672"/>
    </source>
</evidence>
<name>A0A948RTJ5_UNCEI</name>
<keyword evidence="5" id="KW-0949">S-adenosyl-L-methionine</keyword>
<dbReference type="CDD" id="cd21153">
    <property type="entry name" value="PUA_RlmI"/>
    <property type="match status" value="1"/>
</dbReference>
<feature type="domain" description="S-adenosylmethionine-dependent methyltransferase" evidence="7">
    <location>
        <begin position="183"/>
        <end position="380"/>
    </location>
</feature>
<feature type="domain" description="RlmI-like PUA" evidence="8">
    <location>
        <begin position="12"/>
        <end position="76"/>
    </location>
</feature>
<reference evidence="9" key="1">
    <citation type="submission" date="2021-05" db="EMBL/GenBank/DDBJ databases">
        <title>Energy efficiency and biological interactions define the core microbiome of deep oligotrophic groundwater.</title>
        <authorList>
            <person name="Mehrshad M."/>
            <person name="Lopez-Fernandez M."/>
            <person name="Bell E."/>
            <person name="Bernier-Latmani R."/>
            <person name="Bertilsson S."/>
            <person name="Dopson M."/>
        </authorList>
    </citation>
    <scope>NUCLEOTIDE SEQUENCE</scope>
    <source>
        <strain evidence="9">Modern_marine.mb.64</strain>
    </source>
</reference>
<dbReference type="Pfam" id="PF17785">
    <property type="entry name" value="PUA_3"/>
    <property type="match status" value="1"/>
</dbReference>
<dbReference type="PANTHER" id="PTHR42873">
    <property type="entry name" value="RIBOSOMAL RNA LARGE SUBUNIT METHYLTRANSFERASE"/>
    <property type="match status" value="1"/>
</dbReference>
<dbReference type="GO" id="GO:0008168">
    <property type="term" value="F:methyltransferase activity"/>
    <property type="evidence" value="ECO:0007669"/>
    <property type="project" value="UniProtKB-KW"/>
</dbReference>
<dbReference type="PROSITE" id="PS50890">
    <property type="entry name" value="PUA"/>
    <property type="match status" value="1"/>
</dbReference>
<dbReference type="CDD" id="cd11572">
    <property type="entry name" value="RlmI_M_like"/>
    <property type="match status" value="1"/>
</dbReference>
<dbReference type="CDD" id="cd02440">
    <property type="entry name" value="AdoMet_MTases"/>
    <property type="match status" value="1"/>
</dbReference>
<dbReference type="Pfam" id="PF10672">
    <property type="entry name" value="Methyltrans_SAM"/>
    <property type="match status" value="1"/>
</dbReference>
<dbReference type="InterPro" id="IPR041532">
    <property type="entry name" value="RlmI-like_PUA"/>
</dbReference>
<dbReference type="PANTHER" id="PTHR42873:SF1">
    <property type="entry name" value="S-ADENOSYLMETHIONINE-DEPENDENT METHYLTRANSFERASE DOMAIN-CONTAINING PROTEIN"/>
    <property type="match status" value="1"/>
</dbReference>